<keyword evidence="6 7" id="KW-0472">Membrane</keyword>
<feature type="domain" description="Major facilitator superfamily (MFS) profile" evidence="8">
    <location>
        <begin position="1"/>
        <end position="428"/>
    </location>
</feature>
<feature type="transmembrane region" description="Helical" evidence="7">
    <location>
        <begin position="400"/>
        <end position="422"/>
    </location>
</feature>
<evidence type="ECO:0000259" key="8">
    <source>
        <dbReference type="PROSITE" id="PS50850"/>
    </source>
</evidence>
<dbReference type="GO" id="GO:0005886">
    <property type="term" value="C:plasma membrane"/>
    <property type="evidence" value="ECO:0007669"/>
    <property type="project" value="TreeGrafter"/>
</dbReference>
<protein>
    <submittedName>
        <fullName evidence="9">Efflux pump antibiotic resistance protein</fullName>
    </submittedName>
</protein>
<keyword evidence="10" id="KW-1185">Reference proteome</keyword>
<name>A0A9P9DXZ6_9PLEO</name>
<evidence type="ECO:0000256" key="1">
    <source>
        <dbReference type="ARBA" id="ARBA00004141"/>
    </source>
</evidence>
<gene>
    <name evidence="9" type="ORF">B0J11DRAFT_549965</name>
</gene>
<evidence type="ECO:0000313" key="10">
    <source>
        <dbReference type="Proteomes" id="UP000700596"/>
    </source>
</evidence>
<dbReference type="InterPro" id="IPR036259">
    <property type="entry name" value="MFS_trans_sf"/>
</dbReference>
<reference evidence="9" key="1">
    <citation type="journal article" date="2021" name="Nat. Commun.">
        <title>Genetic determinants of endophytism in the Arabidopsis root mycobiome.</title>
        <authorList>
            <person name="Mesny F."/>
            <person name="Miyauchi S."/>
            <person name="Thiergart T."/>
            <person name="Pickel B."/>
            <person name="Atanasova L."/>
            <person name="Karlsson M."/>
            <person name="Huettel B."/>
            <person name="Barry K.W."/>
            <person name="Haridas S."/>
            <person name="Chen C."/>
            <person name="Bauer D."/>
            <person name="Andreopoulos W."/>
            <person name="Pangilinan J."/>
            <person name="LaButti K."/>
            <person name="Riley R."/>
            <person name="Lipzen A."/>
            <person name="Clum A."/>
            <person name="Drula E."/>
            <person name="Henrissat B."/>
            <person name="Kohler A."/>
            <person name="Grigoriev I.V."/>
            <person name="Martin F.M."/>
            <person name="Hacquard S."/>
        </authorList>
    </citation>
    <scope>NUCLEOTIDE SEQUENCE</scope>
    <source>
        <strain evidence="9">MPI-CAGE-CH-0243</strain>
    </source>
</reference>
<sequence length="433" mass="46980">MGGSNTNSEKVPELAHATTPPTMSLPLSIRSQLYSLFDNKILFIASMVIFETRTTLCEAAPSLYIPILGRAICGIRGMGIYMGTMNMVSALSTGVERPHYLGFVGLTWGIGTILGPIIHGAFTDSPATWRWAFYINLCIGAIAAPVYIFLVPSILPIGSPGLTPIIRIKKVDTAGALLSAGTIVTLIMAIYFGGVVYEWKSGQLIGLFVTIMFFDPDSSRKSDIPSRTTEVVGNEHPFAHTASAQIIVTLPIYFIPIYFQFAKNFNAMRSGIRLLPFVLVFVFSVMLNGALMTKLGLYMPWYFVGSALTLIGSALVYTKLPHIQEYSVLAAFGVGLFSQARSSVAQVKVAPEQLSHAVAFISVSQVGDITLVLAIANSIFLNQATKGIAKVAPAMPKVVIYIDEVLIMLIVAASFSLLLSVFMKRERLFRTPT</sequence>
<evidence type="ECO:0000256" key="7">
    <source>
        <dbReference type="SAM" id="Phobius"/>
    </source>
</evidence>
<dbReference type="AlphaFoldDB" id="A0A9P9DXZ6"/>
<feature type="transmembrane region" description="Helical" evidence="7">
    <location>
        <begin position="242"/>
        <end position="262"/>
    </location>
</feature>
<organism evidence="9 10">
    <name type="scientific">Dendryphion nanum</name>
    <dbReference type="NCBI Taxonomy" id="256645"/>
    <lineage>
        <taxon>Eukaryota</taxon>
        <taxon>Fungi</taxon>
        <taxon>Dikarya</taxon>
        <taxon>Ascomycota</taxon>
        <taxon>Pezizomycotina</taxon>
        <taxon>Dothideomycetes</taxon>
        <taxon>Pleosporomycetidae</taxon>
        <taxon>Pleosporales</taxon>
        <taxon>Torulaceae</taxon>
        <taxon>Dendryphion</taxon>
    </lineage>
</organism>
<evidence type="ECO:0000256" key="2">
    <source>
        <dbReference type="ARBA" id="ARBA00007520"/>
    </source>
</evidence>
<evidence type="ECO:0000313" key="9">
    <source>
        <dbReference type="EMBL" id="KAH7127251.1"/>
    </source>
</evidence>
<dbReference type="GO" id="GO:0022857">
    <property type="term" value="F:transmembrane transporter activity"/>
    <property type="evidence" value="ECO:0007669"/>
    <property type="project" value="InterPro"/>
</dbReference>
<dbReference type="Gene3D" id="1.20.1250.20">
    <property type="entry name" value="MFS general substrate transporter like domains"/>
    <property type="match status" value="1"/>
</dbReference>
<feature type="transmembrane region" description="Helical" evidence="7">
    <location>
        <begin position="357"/>
        <end position="380"/>
    </location>
</feature>
<dbReference type="PANTHER" id="PTHR23501:SF12">
    <property type="entry name" value="MAJOR FACILITATOR SUPERFAMILY (MFS) PROFILE DOMAIN-CONTAINING PROTEIN-RELATED"/>
    <property type="match status" value="1"/>
</dbReference>
<feature type="transmembrane region" description="Helical" evidence="7">
    <location>
        <begin position="176"/>
        <end position="197"/>
    </location>
</feature>
<accession>A0A9P9DXZ6</accession>
<keyword evidence="4 7" id="KW-0812">Transmembrane</keyword>
<evidence type="ECO:0000256" key="3">
    <source>
        <dbReference type="ARBA" id="ARBA00022448"/>
    </source>
</evidence>
<evidence type="ECO:0000256" key="5">
    <source>
        <dbReference type="ARBA" id="ARBA00022989"/>
    </source>
</evidence>
<dbReference type="OrthoDB" id="10021397at2759"/>
<evidence type="ECO:0000256" key="4">
    <source>
        <dbReference type="ARBA" id="ARBA00022692"/>
    </source>
</evidence>
<proteinExistence type="inferred from homology"/>
<dbReference type="PROSITE" id="PS50850">
    <property type="entry name" value="MFS"/>
    <property type="match status" value="1"/>
</dbReference>
<dbReference type="InterPro" id="IPR011701">
    <property type="entry name" value="MFS"/>
</dbReference>
<feature type="transmembrane region" description="Helical" evidence="7">
    <location>
        <begin position="274"/>
        <end position="292"/>
    </location>
</feature>
<comment type="caution">
    <text evidence="9">The sequence shown here is derived from an EMBL/GenBank/DDBJ whole genome shotgun (WGS) entry which is preliminary data.</text>
</comment>
<evidence type="ECO:0000256" key="6">
    <source>
        <dbReference type="ARBA" id="ARBA00023136"/>
    </source>
</evidence>
<keyword evidence="5 7" id="KW-1133">Transmembrane helix</keyword>
<dbReference type="EMBL" id="JAGMWT010000006">
    <property type="protein sequence ID" value="KAH7127251.1"/>
    <property type="molecule type" value="Genomic_DNA"/>
</dbReference>
<dbReference type="Pfam" id="PF07690">
    <property type="entry name" value="MFS_1"/>
    <property type="match status" value="1"/>
</dbReference>
<dbReference type="PANTHER" id="PTHR23501">
    <property type="entry name" value="MAJOR FACILITATOR SUPERFAMILY"/>
    <property type="match status" value="1"/>
</dbReference>
<dbReference type="InterPro" id="IPR020846">
    <property type="entry name" value="MFS_dom"/>
</dbReference>
<feature type="transmembrane region" description="Helical" evidence="7">
    <location>
        <begin position="298"/>
        <end position="317"/>
    </location>
</feature>
<comment type="subcellular location">
    <subcellularLocation>
        <location evidence="1">Membrane</location>
        <topology evidence="1">Multi-pass membrane protein</topology>
    </subcellularLocation>
</comment>
<feature type="transmembrane region" description="Helical" evidence="7">
    <location>
        <begin position="100"/>
        <end position="119"/>
    </location>
</feature>
<comment type="similarity">
    <text evidence="2">Belongs to the major facilitator superfamily. TCR/Tet family.</text>
</comment>
<dbReference type="SUPFAM" id="SSF103473">
    <property type="entry name" value="MFS general substrate transporter"/>
    <property type="match status" value="1"/>
</dbReference>
<dbReference type="Proteomes" id="UP000700596">
    <property type="component" value="Unassembled WGS sequence"/>
</dbReference>
<keyword evidence="3" id="KW-0813">Transport</keyword>
<feature type="transmembrane region" description="Helical" evidence="7">
    <location>
        <begin position="131"/>
        <end position="155"/>
    </location>
</feature>